<dbReference type="PANTHER" id="PTHR43235">
    <property type="entry name" value="GLUTAMINE AMIDOTRANSFERASE PB2B2.05-RELATED"/>
    <property type="match status" value="1"/>
</dbReference>
<dbReference type="RefSeq" id="WP_160825854.1">
    <property type="nucleotide sequence ID" value="NZ_JBHSXE010000001.1"/>
</dbReference>
<dbReference type="Pfam" id="PF07722">
    <property type="entry name" value="Peptidase_C26"/>
    <property type="match status" value="1"/>
</dbReference>
<dbReference type="CDD" id="cd01745">
    <property type="entry name" value="GATase1_2"/>
    <property type="match status" value="1"/>
</dbReference>
<organism evidence="1 2">
    <name type="scientific">Actinomadura yumaensis</name>
    <dbReference type="NCBI Taxonomy" id="111807"/>
    <lineage>
        <taxon>Bacteria</taxon>
        <taxon>Bacillati</taxon>
        <taxon>Actinomycetota</taxon>
        <taxon>Actinomycetes</taxon>
        <taxon>Streptosporangiales</taxon>
        <taxon>Thermomonosporaceae</taxon>
        <taxon>Actinomadura</taxon>
    </lineage>
</organism>
<dbReference type="Proteomes" id="UP001596380">
    <property type="component" value="Unassembled WGS sequence"/>
</dbReference>
<comment type="caution">
    <text evidence="1">The sequence shown here is derived from an EMBL/GenBank/DDBJ whole genome shotgun (WGS) entry which is preliminary data.</text>
</comment>
<dbReference type="InterPro" id="IPR044668">
    <property type="entry name" value="PuuD-like"/>
</dbReference>
<dbReference type="GO" id="GO:0016787">
    <property type="term" value="F:hydrolase activity"/>
    <property type="evidence" value="ECO:0007669"/>
    <property type="project" value="UniProtKB-KW"/>
</dbReference>
<protein>
    <submittedName>
        <fullName evidence="1">Gamma-glutamyl-gamma-aminobutyrate hydrolase family protein</fullName>
    </submittedName>
</protein>
<keyword evidence="2" id="KW-1185">Reference proteome</keyword>
<sequence length="231" mass="24737">MSARPLIGVAGMRSPKIHGLRLNGVVAAAKILEAVYRAGGEPVTVYHGETADLPSRLARFDGVVLPGGGDLHPRTYGADLDDRTVDPDPVQDDADLMVVRAVLAQRIPLLAICRGMQALNVACGGTLLQHLEGGLDHRAYHEVKIEPRSRLSGVLDADTVSVSSYHHQGVDTVGHALRVVARAPDGCAEALEHDDAPVLAVQWHPEDDAAETPYEQALFDAHVADSRRRHG</sequence>
<gene>
    <name evidence="1" type="ORF">ACFQKB_36195</name>
</gene>
<dbReference type="PROSITE" id="PS51273">
    <property type="entry name" value="GATASE_TYPE_1"/>
    <property type="match status" value="1"/>
</dbReference>
<dbReference type="SUPFAM" id="SSF52317">
    <property type="entry name" value="Class I glutamine amidotransferase-like"/>
    <property type="match status" value="1"/>
</dbReference>
<dbReference type="Gene3D" id="3.40.50.880">
    <property type="match status" value="1"/>
</dbReference>
<keyword evidence="1" id="KW-0378">Hydrolase</keyword>
<reference evidence="2" key="1">
    <citation type="journal article" date="2019" name="Int. J. Syst. Evol. Microbiol.">
        <title>The Global Catalogue of Microorganisms (GCM) 10K type strain sequencing project: providing services to taxonomists for standard genome sequencing and annotation.</title>
        <authorList>
            <consortium name="The Broad Institute Genomics Platform"/>
            <consortium name="The Broad Institute Genome Sequencing Center for Infectious Disease"/>
            <person name="Wu L."/>
            <person name="Ma J."/>
        </authorList>
    </citation>
    <scope>NUCLEOTIDE SEQUENCE [LARGE SCALE GENOMIC DNA]</scope>
    <source>
        <strain evidence="2">JCM 3369</strain>
    </source>
</reference>
<dbReference type="EMBL" id="JBHSXS010000035">
    <property type="protein sequence ID" value="MFC6885246.1"/>
    <property type="molecule type" value="Genomic_DNA"/>
</dbReference>
<dbReference type="InterPro" id="IPR029062">
    <property type="entry name" value="Class_I_gatase-like"/>
</dbReference>
<dbReference type="PANTHER" id="PTHR43235:SF1">
    <property type="entry name" value="GLUTAMINE AMIDOTRANSFERASE PB2B2.05-RELATED"/>
    <property type="match status" value="1"/>
</dbReference>
<name>A0ABW2CXA8_9ACTN</name>
<accession>A0ABW2CXA8</accession>
<dbReference type="InterPro" id="IPR011697">
    <property type="entry name" value="Peptidase_C26"/>
</dbReference>
<evidence type="ECO:0000313" key="1">
    <source>
        <dbReference type="EMBL" id="MFC6885246.1"/>
    </source>
</evidence>
<proteinExistence type="predicted"/>
<evidence type="ECO:0000313" key="2">
    <source>
        <dbReference type="Proteomes" id="UP001596380"/>
    </source>
</evidence>